<evidence type="ECO:0000256" key="2">
    <source>
        <dbReference type="ARBA" id="ARBA00023015"/>
    </source>
</evidence>
<dbReference type="SUPFAM" id="SSF88659">
    <property type="entry name" value="Sigma3 and sigma4 domains of RNA polymerase sigma factors"/>
    <property type="match status" value="2"/>
</dbReference>
<dbReference type="PROSITE" id="PS00716">
    <property type="entry name" value="SIGMA70_2"/>
    <property type="match status" value="1"/>
</dbReference>
<keyword evidence="4 6" id="KW-0238">DNA-binding</keyword>
<keyword evidence="2 6" id="KW-0805">Transcription regulation</keyword>
<feature type="region of interest" description="Sigma-70 factor domain-4" evidence="6">
    <location>
        <begin position="690"/>
        <end position="743"/>
    </location>
</feature>
<dbReference type="InterPro" id="IPR036388">
    <property type="entry name" value="WH-like_DNA-bd_sf"/>
</dbReference>
<evidence type="ECO:0000256" key="6">
    <source>
        <dbReference type="HAMAP-Rule" id="MF_00963"/>
    </source>
</evidence>
<dbReference type="SUPFAM" id="SSF88946">
    <property type="entry name" value="Sigma2 domain of RNA polymerase sigma factors"/>
    <property type="match status" value="1"/>
</dbReference>
<dbReference type="AlphaFoldDB" id="A0A9D1NMQ7"/>
<comment type="caution">
    <text evidence="9">The sequence shown here is derived from an EMBL/GenBank/DDBJ whole genome shotgun (WGS) entry which is preliminary data.</text>
</comment>
<dbReference type="InterPro" id="IPR009042">
    <property type="entry name" value="RNA_pol_sigma70_r1_2"/>
</dbReference>
<keyword evidence="1 6" id="KW-0963">Cytoplasm</keyword>
<dbReference type="Pfam" id="PF03979">
    <property type="entry name" value="Sigma70_r1_1"/>
    <property type="match status" value="1"/>
</dbReference>
<dbReference type="InterPro" id="IPR007127">
    <property type="entry name" value="RNA_pol_sigma_70_r1_1"/>
</dbReference>
<feature type="region of interest" description="Disordered" evidence="7">
    <location>
        <begin position="1"/>
        <end position="142"/>
    </location>
</feature>
<dbReference type="InterPro" id="IPR042189">
    <property type="entry name" value="RNA_pol_sigma_70_r1_1_sf"/>
</dbReference>
<comment type="function">
    <text evidence="6">Sigma factors are initiation factors that promote the attachment of RNA polymerase to specific initiation sites and are then released. This sigma factor is the primary sigma factor during exponential growth.</text>
</comment>
<dbReference type="Gene3D" id="1.10.220.120">
    <property type="entry name" value="Sigma-70 factor, region 1.1"/>
    <property type="match status" value="1"/>
</dbReference>
<protein>
    <recommendedName>
        <fullName evidence="6">RNA polymerase sigma factor SigA</fullName>
    </recommendedName>
</protein>
<feature type="region of interest" description="Sigma-70 factor domain-2" evidence="6">
    <location>
        <begin position="522"/>
        <end position="592"/>
    </location>
</feature>
<feature type="region of interest" description="Sigma-70 factor domain-3" evidence="6">
    <location>
        <begin position="601"/>
        <end position="677"/>
    </location>
</feature>
<feature type="short sequence motif" description="Interaction with polymerase core subunit RpoC" evidence="6">
    <location>
        <begin position="546"/>
        <end position="549"/>
    </location>
</feature>
<comment type="subunit">
    <text evidence="6">Interacts transiently with the RNA polymerase catalytic core.</text>
</comment>
<dbReference type="PRINTS" id="PR00046">
    <property type="entry name" value="SIGMA70FCT"/>
</dbReference>
<dbReference type="Proteomes" id="UP000886845">
    <property type="component" value="Unassembled WGS sequence"/>
</dbReference>
<reference evidence="9" key="2">
    <citation type="journal article" date="2021" name="PeerJ">
        <title>Extensive microbial diversity within the chicken gut microbiome revealed by metagenomics and culture.</title>
        <authorList>
            <person name="Gilroy R."/>
            <person name="Ravi A."/>
            <person name="Getino M."/>
            <person name="Pursley I."/>
            <person name="Horton D.L."/>
            <person name="Alikhan N.F."/>
            <person name="Baker D."/>
            <person name="Gharbi K."/>
            <person name="Hall N."/>
            <person name="Watson M."/>
            <person name="Adriaenssens E.M."/>
            <person name="Foster-Nyarko E."/>
            <person name="Jarju S."/>
            <person name="Secka A."/>
            <person name="Antonio M."/>
            <person name="Oren A."/>
            <person name="Chaudhuri R.R."/>
            <person name="La Ragione R."/>
            <person name="Hildebrand F."/>
            <person name="Pallen M.J."/>
        </authorList>
    </citation>
    <scope>NUCLEOTIDE SEQUENCE</scope>
    <source>
        <strain evidence="9">35461</strain>
    </source>
</reference>
<dbReference type="Gene3D" id="1.10.601.10">
    <property type="entry name" value="RNA Polymerase Primary Sigma Factor"/>
    <property type="match status" value="1"/>
</dbReference>
<dbReference type="Pfam" id="PF04539">
    <property type="entry name" value="Sigma70_r3"/>
    <property type="match status" value="1"/>
</dbReference>
<dbReference type="InterPro" id="IPR007630">
    <property type="entry name" value="RNA_pol_sigma70_r4"/>
</dbReference>
<gene>
    <name evidence="9" type="primary">rpoD</name>
    <name evidence="6" type="synonym">sigA</name>
    <name evidence="9" type="ORF">IAC79_03645</name>
</gene>
<feature type="compositionally biased region" description="Basic and acidic residues" evidence="7">
    <location>
        <begin position="7"/>
        <end position="22"/>
    </location>
</feature>
<dbReference type="InterPro" id="IPR014284">
    <property type="entry name" value="RNA_pol_sigma-70_dom"/>
</dbReference>
<feature type="compositionally biased region" description="Acidic residues" evidence="7">
    <location>
        <begin position="119"/>
        <end position="137"/>
    </location>
</feature>
<dbReference type="GO" id="GO:0003677">
    <property type="term" value="F:DNA binding"/>
    <property type="evidence" value="ECO:0007669"/>
    <property type="project" value="UniProtKB-UniRule"/>
</dbReference>
<dbReference type="NCBIfam" id="TIGR02393">
    <property type="entry name" value="RpoD_Cterm"/>
    <property type="match status" value="1"/>
</dbReference>
<comment type="subcellular location">
    <subcellularLocation>
        <location evidence="6">Cytoplasm</location>
    </subcellularLocation>
</comment>
<dbReference type="Pfam" id="PF04545">
    <property type="entry name" value="Sigma70_r4"/>
    <property type="match status" value="1"/>
</dbReference>
<evidence type="ECO:0000256" key="5">
    <source>
        <dbReference type="ARBA" id="ARBA00023163"/>
    </source>
</evidence>
<name>A0A9D1NMQ7_9BACT</name>
<evidence type="ECO:0000256" key="4">
    <source>
        <dbReference type="ARBA" id="ARBA00023125"/>
    </source>
</evidence>
<dbReference type="GO" id="GO:0005737">
    <property type="term" value="C:cytoplasm"/>
    <property type="evidence" value="ECO:0007669"/>
    <property type="project" value="UniProtKB-SubCell"/>
</dbReference>
<dbReference type="CDD" id="cd06171">
    <property type="entry name" value="Sigma70_r4"/>
    <property type="match status" value="1"/>
</dbReference>
<reference evidence="9" key="1">
    <citation type="submission" date="2020-10" db="EMBL/GenBank/DDBJ databases">
        <authorList>
            <person name="Gilroy R."/>
        </authorList>
    </citation>
    <scope>NUCLEOTIDE SEQUENCE</scope>
    <source>
        <strain evidence="9">35461</strain>
    </source>
</reference>
<dbReference type="GO" id="GO:0006352">
    <property type="term" value="P:DNA-templated transcription initiation"/>
    <property type="evidence" value="ECO:0007669"/>
    <property type="project" value="UniProtKB-UniRule"/>
</dbReference>
<evidence type="ECO:0000313" key="10">
    <source>
        <dbReference type="Proteomes" id="UP000886845"/>
    </source>
</evidence>
<evidence type="ECO:0000256" key="1">
    <source>
        <dbReference type="ARBA" id="ARBA00022490"/>
    </source>
</evidence>
<proteinExistence type="inferred from homology"/>
<dbReference type="InterPro" id="IPR028630">
    <property type="entry name" value="Sigma70_RpoD"/>
</dbReference>
<accession>A0A9D1NMQ7</accession>
<feature type="DNA-binding region" description="H-T-H motif" evidence="6">
    <location>
        <begin position="716"/>
        <end position="735"/>
    </location>
</feature>
<evidence type="ECO:0000313" key="9">
    <source>
        <dbReference type="EMBL" id="HIV09187.1"/>
    </source>
</evidence>
<sequence>MATKSAKQSDKNTGDKKTEAAKPARRATKRQEAEGTEPATAKKPAAARTRRAKAAPAESLPEVDFLAVPIADEEIGPDAAELRQIEEEDEGPATLADALSQEAAKPKRKRGRKSKAEQEQEEEQPEEAEADEVEELLNSEYANTENVGGVLYDRAQHAGVLKGTPAQETPIVEDEEAQDDDDAALGGLREGSGLRAVFSKSEEEAKKARALEDLDALEVREECRKRMLQLVDLSEKQSGVLSLKQVNEYLPKEVIKDTEIDLYLNLLNMMNVKVVAEEDFEDAMEEREEEATAGRVDYTDDPIRMYLHQMGQVPLLSRDDEVKICKRIEASEKEIVEVFNQLPVAPRLYAWVLEGLEVGRERFDRVVSDKYDEGRDHYVETMHPEQAVLNQLADRMAEAYMARAAADQKDEAAMAQADRRVEALCQELRERYDALNFKQKMLENICIYAEDRYYKPYTRAFEMLKKAKKAGKSRNKAQRVAKAEADLAEAEKALGMPADLFVEKFRRLRQALHEGAQARKEMVEANLRLVISIVKKFMNRGLSFLDLIQEGNTGLMKAVEKFEYTRGYKFSTYATWWIRQAATRAIADQARTIRIPVHMIETINKLLRVQKKLLQEFGREPTPEETAEEMGLPVERVRSVCRMAQQPISLQSPVGDGDDAHFGDFIEDKGTERPEDAAAFTLLKERLREVLYSLNPREREVLDMRFGLKDGVARTLEEVGKEFNVTRERIRQIEAKALRKLRHPSRIKKLTGFLGER</sequence>
<organism evidence="9 10">
    <name type="scientific">Candidatus Spyradenecus faecavium</name>
    <dbReference type="NCBI Taxonomy" id="2840947"/>
    <lineage>
        <taxon>Bacteria</taxon>
        <taxon>Pseudomonadati</taxon>
        <taxon>Lentisphaerota</taxon>
        <taxon>Lentisphaeria</taxon>
        <taxon>Lentisphaerales</taxon>
        <taxon>Lentisphaeraceae</taxon>
        <taxon>Lentisphaeraceae incertae sedis</taxon>
        <taxon>Candidatus Spyradenecus</taxon>
    </lineage>
</organism>
<dbReference type="InterPro" id="IPR012760">
    <property type="entry name" value="RNA_pol_sigma_RpoD_C"/>
</dbReference>
<dbReference type="InterPro" id="IPR013325">
    <property type="entry name" value="RNA_pol_sigma_r2"/>
</dbReference>
<dbReference type="InterPro" id="IPR050239">
    <property type="entry name" value="Sigma-70_RNA_pol_init_factors"/>
</dbReference>
<dbReference type="FunFam" id="1.10.601.10:FF:000001">
    <property type="entry name" value="RNA polymerase sigma factor SigA"/>
    <property type="match status" value="1"/>
</dbReference>
<dbReference type="NCBIfam" id="TIGR02937">
    <property type="entry name" value="sigma70-ECF"/>
    <property type="match status" value="1"/>
</dbReference>
<dbReference type="GO" id="GO:0016987">
    <property type="term" value="F:sigma factor activity"/>
    <property type="evidence" value="ECO:0007669"/>
    <property type="project" value="UniProtKB-UniRule"/>
</dbReference>
<feature type="domain" description="RNA polymerase sigma-70" evidence="8">
    <location>
        <begin position="715"/>
        <end position="741"/>
    </location>
</feature>
<dbReference type="PANTHER" id="PTHR30603">
    <property type="entry name" value="RNA POLYMERASE SIGMA FACTOR RPO"/>
    <property type="match status" value="1"/>
</dbReference>
<dbReference type="Pfam" id="PF04542">
    <property type="entry name" value="Sigma70_r2"/>
    <property type="match status" value="1"/>
</dbReference>
<dbReference type="PANTHER" id="PTHR30603:SF60">
    <property type="entry name" value="RNA POLYMERASE SIGMA FACTOR RPOD"/>
    <property type="match status" value="1"/>
</dbReference>
<dbReference type="InterPro" id="IPR007627">
    <property type="entry name" value="RNA_pol_sigma70_r2"/>
</dbReference>
<feature type="compositionally biased region" description="Low complexity" evidence="7">
    <location>
        <begin position="36"/>
        <end position="47"/>
    </location>
</feature>
<dbReference type="HAMAP" id="MF_00963">
    <property type="entry name" value="Sigma70_RpoD_SigA"/>
    <property type="match status" value="1"/>
</dbReference>
<dbReference type="InterPro" id="IPR013324">
    <property type="entry name" value="RNA_pol_sigma_r3/r4-like"/>
</dbReference>
<evidence type="ECO:0000256" key="7">
    <source>
        <dbReference type="SAM" id="MobiDB-lite"/>
    </source>
</evidence>
<keyword evidence="3 6" id="KW-0731">Sigma factor</keyword>
<dbReference type="Gene3D" id="1.10.10.10">
    <property type="entry name" value="Winged helix-like DNA-binding domain superfamily/Winged helix DNA-binding domain"/>
    <property type="match status" value="2"/>
</dbReference>
<evidence type="ECO:0000259" key="8">
    <source>
        <dbReference type="PROSITE" id="PS00716"/>
    </source>
</evidence>
<dbReference type="EMBL" id="DVOR01000116">
    <property type="protein sequence ID" value="HIV09187.1"/>
    <property type="molecule type" value="Genomic_DNA"/>
</dbReference>
<keyword evidence="5 6" id="KW-0804">Transcription</keyword>
<dbReference type="InterPro" id="IPR000943">
    <property type="entry name" value="RNA_pol_sigma70"/>
</dbReference>
<evidence type="ECO:0000256" key="3">
    <source>
        <dbReference type="ARBA" id="ARBA00023082"/>
    </source>
</evidence>
<comment type="similarity">
    <text evidence="6">Belongs to the sigma-70 factor family. RpoD/SigA subfamily.</text>
</comment>
<dbReference type="Pfam" id="PF00140">
    <property type="entry name" value="Sigma70_r1_2"/>
    <property type="match status" value="1"/>
</dbReference>
<dbReference type="InterPro" id="IPR007624">
    <property type="entry name" value="RNA_pol_sigma70_r3"/>
</dbReference>